<keyword evidence="2" id="KW-1133">Transmembrane helix</keyword>
<name>A0A9E8RUF1_9BACI</name>
<dbReference type="GO" id="GO:0019867">
    <property type="term" value="C:outer membrane"/>
    <property type="evidence" value="ECO:0007669"/>
    <property type="project" value="InterPro"/>
</dbReference>
<dbReference type="PROSITE" id="PS51109">
    <property type="entry name" value="G5"/>
    <property type="match status" value="1"/>
</dbReference>
<protein>
    <submittedName>
        <fullName evidence="4">Ubiquitin-like domain-containing protein</fullName>
    </submittedName>
</protein>
<sequence length="398" mass="44221">MNMKSMKGLLGKIRLDRKRKIFLSIGLLLFISVTGYFIYEATKNTVNLQLNGEEKVVKTHAGQVKDVLEENGVQYESYDYISPSLEEQVIDGMTVVWKSAKKVILEIDGIQEEIWTTEDTVKDFLEEENIAVNEHDILNVSFDEEIKNNMHIQLDVGFQIVLDDGGEETEYWTTSTTVGDFLKQQEIELNELDRIEPSLETQINKGSSIVITRVEKVTDVVEESIDYAVVTKKDDSLLSGSEKVIQQGKEGKLQKEYEVIYENGEEVSRELINEEVLEEAVDKIVAVGTKVITTTASRGESTGSEFVVSATAYTASCNGCSGVTATGIDLRANPDVKVIAVDPSIIPLGTKVYVEGYGYAIAADTGGNINGYEIDVFFSSKSDAYRWGIRTVKVKILE</sequence>
<dbReference type="Proteomes" id="UP001164718">
    <property type="component" value="Chromosome"/>
</dbReference>
<dbReference type="Pfam" id="PF03990">
    <property type="entry name" value="DUF348"/>
    <property type="match status" value="3"/>
</dbReference>
<dbReference type="CDD" id="cd22786">
    <property type="entry name" value="DPBB_YuiC-like"/>
    <property type="match status" value="1"/>
</dbReference>
<dbReference type="Pfam" id="PF06725">
    <property type="entry name" value="3D"/>
    <property type="match status" value="1"/>
</dbReference>
<dbReference type="PANTHER" id="PTHR39160:SF4">
    <property type="entry name" value="RESUSCITATION-PROMOTING FACTOR RPFB"/>
    <property type="match status" value="1"/>
</dbReference>
<dbReference type="InterPro" id="IPR051933">
    <property type="entry name" value="Resuscitation_pf_RpfB"/>
</dbReference>
<feature type="domain" description="G5" evidence="3">
    <location>
        <begin position="211"/>
        <end position="291"/>
    </location>
</feature>
<dbReference type="GO" id="GO:0009254">
    <property type="term" value="P:peptidoglycan turnover"/>
    <property type="evidence" value="ECO:0007669"/>
    <property type="project" value="InterPro"/>
</dbReference>
<keyword evidence="2" id="KW-0472">Membrane</keyword>
<dbReference type="RefSeq" id="WP_275417276.1">
    <property type="nucleotide sequence ID" value="NZ_CP106878.1"/>
</dbReference>
<evidence type="ECO:0000313" key="4">
    <source>
        <dbReference type="EMBL" id="WAA09495.1"/>
    </source>
</evidence>
<dbReference type="InterPro" id="IPR010611">
    <property type="entry name" value="3D_dom"/>
</dbReference>
<dbReference type="AlphaFoldDB" id="A0A9E8RUF1"/>
<dbReference type="Gene3D" id="2.20.230.10">
    <property type="entry name" value="Resuscitation-promoting factor rpfb"/>
    <property type="match status" value="1"/>
</dbReference>
<keyword evidence="1" id="KW-0732">Signal</keyword>
<accession>A0A9E8RUF1</accession>
<reference evidence="4" key="1">
    <citation type="submission" date="2022-09" db="EMBL/GenBank/DDBJ databases">
        <title>Complete Genomes of Fervidibacillus albus and Fervidibacillus halotolerans isolated from tidal flat sediments.</title>
        <authorList>
            <person name="Kwon K.K."/>
            <person name="Yang S.-H."/>
            <person name="Park M.J."/>
            <person name="Oh H.-M."/>
        </authorList>
    </citation>
    <scope>NUCLEOTIDE SEQUENCE</scope>
    <source>
        <strain evidence="4">MEBiC13591</strain>
    </source>
</reference>
<evidence type="ECO:0000313" key="5">
    <source>
        <dbReference type="Proteomes" id="UP001164718"/>
    </source>
</evidence>
<feature type="transmembrane region" description="Helical" evidence="2">
    <location>
        <begin position="21"/>
        <end position="39"/>
    </location>
</feature>
<keyword evidence="2" id="KW-0812">Transmembrane</keyword>
<dbReference type="InterPro" id="IPR007137">
    <property type="entry name" value="DUF348"/>
</dbReference>
<dbReference type="InterPro" id="IPR011098">
    <property type="entry name" value="G5_dom"/>
</dbReference>
<dbReference type="SUPFAM" id="SSF50685">
    <property type="entry name" value="Barwin-like endoglucanases"/>
    <property type="match status" value="1"/>
</dbReference>
<organism evidence="4 5">
    <name type="scientific">Fervidibacillus albus</name>
    <dbReference type="NCBI Taxonomy" id="2980026"/>
    <lineage>
        <taxon>Bacteria</taxon>
        <taxon>Bacillati</taxon>
        <taxon>Bacillota</taxon>
        <taxon>Bacilli</taxon>
        <taxon>Bacillales</taxon>
        <taxon>Bacillaceae</taxon>
        <taxon>Fervidibacillus</taxon>
    </lineage>
</organism>
<dbReference type="EMBL" id="CP106878">
    <property type="protein sequence ID" value="WAA09495.1"/>
    <property type="molecule type" value="Genomic_DNA"/>
</dbReference>
<dbReference type="KEGG" id="faf:OE104_13310"/>
<proteinExistence type="predicted"/>
<dbReference type="PANTHER" id="PTHR39160">
    <property type="entry name" value="CELL WALL-BINDING PROTEIN YOCH"/>
    <property type="match status" value="1"/>
</dbReference>
<dbReference type="Gene3D" id="2.40.40.10">
    <property type="entry name" value="RlpA-like domain"/>
    <property type="match status" value="1"/>
</dbReference>
<dbReference type="InterPro" id="IPR036908">
    <property type="entry name" value="RlpA-like_sf"/>
</dbReference>
<evidence type="ECO:0000256" key="1">
    <source>
        <dbReference type="ARBA" id="ARBA00022729"/>
    </source>
</evidence>
<gene>
    <name evidence="4" type="ORF">OE104_13310</name>
</gene>
<evidence type="ECO:0000259" key="3">
    <source>
        <dbReference type="PROSITE" id="PS51109"/>
    </source>
</evidence>
<dbReference type="Pfam" id="PF07501">
    <property type="entry name" value="G5"/>
    <property type="match status" value="1"/>
</dbReference>
<dbReference type="GO" id="GO:0004553">
    <property type="term" value="F:hydrolase activity, hydrolyzing O-glycosyl compounds"/>
    <property type="evidence" value="ECO:0007669"/>
    <property type="project" value="InterPro"/>
</dbReference>
<evidence type="ECO:0000256" key="2">
    <source>
        <dbReference type="SAM" id="Phobius"/>
    </source>
</evidence>
<keyword evidence="5" id="KW-1185">Reference proteome</keyword>
<dbReference type="SMART" id="SM01208">
    <property type="entry name" value="G5"/>
    <property type="match status" value="1"/>
</dbReference>